<accession>W4L709</accession>
<dbReference type="InterPro" id="IPR038573">
    <property type="entry name" value="BrnT_sf"/>
</dbReference>
<gene>
    <name evidence="2" type="ORF">ETSY2_50950</name>
</gene>
<dbReference type="Proteomes" id="UP000019140">
    <property type="component" value="Unassembled WGS sequence"/>
</dbReference>
<protein>
    <recommendedName>
        <fullName evidence="4">BrnT family toxin</fullName>
    </recommendedName>
</protein>
<proteinExistence type="predicted"/>
<dbReference type="HOGENOM" id="CLU_149290_1_1_7"/>
<dbReference type="Pfam" id="PF04365">
    <property type="entry name" value="BrnT_toxin"/>
    <property type="match status" value="1"/>
</dbReference>
<sequence>MADFQNDEGHLEFTWDPNKATSNESKHGVSFEEASTVFRDPLARIFDNEIHSIEEPREIIIGHSTRNRLLLVCFTERGNKPHIFSARPATRRERQDYERHTWL</sequence>
<feature type="region of interest" description="Disordered" evidence="1">
    <location>
        <begin position="1"/>
        <end position="30"/>
    </location>
</feature>
<evidence type="ECO:0000313" key="2">
    <source>
        <dbReference type="EMBL" id="ETW93699.1"/>
    </source>
</evidence>
<evidence type="ECO:0000256" key="1">
    <source>
        <dbReference type="SAM" id="MobiDB-lite"/>
    </source>
</evidence>
<evidence type="ECO:0000313" key="3">
    <source>
        <dbReference type="Proteomes" id="UP000019140"/>
    </source>
</evidence>
<evidence type="ECO:0008006" key="4">
    <source>
        <dbReference type="Google" id="ProtNLM"/>
    </source>
</evidence>
<dbReference type="EMBL" id="AZHX01002599">
    <property type="protein sequence ID" value="ETW93699.1"/>
    <property type="molecule type" value="Genomic_DNA"/>
</dbReference>
<dbReference type="InterPro" id="IPR007460">
    <property type="entry name" value="BrnT_toxin"/>
</dbReference>
<comment type="caution">
    <text evidence="2">The sequence shown here is derived from an EMBL/GenBank/DDBJ whole genome shotgun (WGS) entry which is preliminary data.</text>
</comment>
<keyword evidence="3" id="KW-1185">Reference proteome</keyword>
<name>W4L709_9BACT</name>
<dbReference type="AlphaFoldDB" id="W4L709"/>
<reference evidence="2 3" key="1">
    <citation type="journal article" date="2014" name="Nature">
        <title>An environmental bacterial taxon with a large and distinct metabolic repertoire.</title>
        <authorList>
            <person name="Wilson M.C."/>
            <person name="Mori T."/>
            <person name="Ruckert C."/>
            <person name="Uria A.R."/>
            <person name="Helf M.J."/>
            <person name="Takada K."/>
            <person name="Gernert C."/>
            <person name="Steffens U.A."/>
            <person name="Heycke N."/>
            <person name="Schmitt S."/>
            <person name="Rinke C."/>
            <person name="Helfrich E.J."/>
            <person name="Brachmann A.O."/>
            <person name="Gurgui C."/>
            <person name="Wakimoto T."/>
            <person name="Kracht M."/>
            <person name="Crusemann M."/>
            <person name="Hentschel U."/>
            <person name="Abe I."/>
            <person name="Matsunaga S."/>
            <person name="Kalinowski J."/>
            <person name="Takeyama H."/>
            <person name="Piel J."/>
        </authorList>
    </citation>
    <scope>NUCLEOTIDE SEQUENCE [LARGE SCALE GENOMIC DNA]</scope>
    <source>
        <strain evidence="3">TSY2</strain>
    </source>
</reference>
<dbReference type="Gene3D" id="3.10.450.530">
    <property type="entry name" value="Ribonuclease toxin, BrnT, of type II toxin-antitoxin system"/>
    <property type="match status" value="1"/>
</dbReference>
<organism evidence="2 3">
    <name type="scientific">Candidatus Entotheonella gemina</name>
    <dbReference type="NCBI Taxonomy" id="1429439"/>
    <lineage>
        <taxon>Bacteria</taxon>
        <taxon>Pseudomonadati</taxon>
        <taxon>Nitrospinota/Tectimicrobiota group</taxon>
        <taxon>Candidatus Tectimicrobiota</taxon>
        <taxon>Candidatus Entotheonellia</taxon>
        <taxon>Candidatus Entotheonellales</taxon>
        <taxon>Candidatus Entotheonellaceae</taxon>
        <taxon>Candidatus Entotheonella</taxon>
    </lineage>
</organism>